<dbReference type="PROSITE" id="PS50157">
    <property type="entry name" value="ZINC_FINGER_C2H2_2"/>
    <property type="match status" value="9"/>
</dbReference>
<evidence type="ECO:0000256" key="9">
    <source>
        <dbReference type="SAM" id="Coils"/>
    </source>
</evidence>
<feature type="domain" description="C2H2-type" evidence="10">
    <location>
        <begin position="330"/>
        <end position="358"/>
    </location>
</feature>
<evidence type="ECO:0000256" key="6">
    <source>
        <dbReference type="ARBA" id="ARBA00023163"/>
    </source>
</evidence>
<comment type="subcellular location">
    <subcellularLocation>
        <location evidence="1">Nucleus</location>
    </subcellularLocation>
</comment>
<proteinExistence type="predicted"/>
<keyword evidence="5" id="KW-0805">Transcription regulation</keyword>
<dbReference type="Gene3D" id="3.30.160.60">
    <property type="entry name" value="Classic Zinc Finger"/>
    <property type="match status" value="5"/>
</dbReference>
<evidence type="ECO:0000256" key="3">
    <source>
        <dbReference type="ARBA" id="ARBA00022737"/>
    </source>
</evidence>
<evidence type="ECO:0000313" key="11">
    <source>
        <dbReference type="EMBL" id="CAG6638407.1"/>
    </source>
</evidence>
<dbReference type="PANTHER" id="PTHR24399:SF23">
    <property type="entry name" value="C2H2-TYPE DOMAIN-CONTAINING PROTEIN"/>
    <property type="match status" value="1"/>
</dbReference>
<feature type="domain" description="C2H2-type" evidence="10">
    <location>
        <begin position="418"/>
        <end position="449"/>
    </location>
</feature>
<keyword evidence="3" id="KW-0677">Repeat</keyword>
<keyword evidence="9" id="KW-0175">Coiled coil</keyword>
<dbReference type="SUPFAM" id="SSF57667">
    <property type="entry name" value="beta-beta-alpha zinc fingers"/>
    <property type="match status" value="6"/>
</dbReference>
<keyword evidence="4" id="KW-0862">Zinc</keyword>
<dbReference type="EMBL" id="HBUF01102494">
    <property type="protein sequence ID" value="CAG6638407.1"/>
    <property type="molecule type" value="Transcribed_RNA"/>
</dbReference>
<keyword evidence="6" id="KW-0804">Transcription</keyword>
<dbReference type="PANTHER" id="PTHR24399">
    <property type="entry name" value="ZINC FINGER AND BTB DOMAIN-CONTAINING"/>
    <property type="match status" value="1"/>
</dbReference>
<dbReference type="PROSITE" id="PS00028">
    <property type="entry name" value="ZINC_FINGER_C2H2_1"/>
    <property type="match status" value="9"/>
</dbReference>
<feature type="domain" description="C2H2-type" evidence="10">
    <location>
        <begin position="460"/>
        <end position="483"/>
    </location>
</feature>
<reference evidence="11" key="1">
    <citation type="submission" date="2021-05" db="EMBL/GenBank/DDBJ databases">
        <authorList>
            <person name="Alioto T."/>
            <person name="Alioto T."/>
            <person name="Gomez Garrido J."/>
        </authorList>
    </citation>
    <scope>NUCLEOTIDE SEQUENCE</scope>
</reference>
<dbReference type="GO" id="GO:0005654">
    <property type="term" value="C:nucleoplasm"/>
    <property type="evidence" value="ECO:0007669"/>
    <property type="project" value="TreeGrafter"/>
</dbReference>
<dbReference type="GO" id="GO:0000978">
    <property type="term" value="F:RNA polymerase II cis-regulatory region sequence-specific DNA binding"/>
    <property type="evidence" value="ECO:0007669"/>
    <property type="project" value="TreeGrafter"/>
</dbReference>
<organism evidence="11">
    <name type="scientific">Cacopsylla melanoneura</name>
    <dbReference type="NCBI Taxonomy" id="428564"/>
    <lineage>
        <taxon>Eukaryota</taxon>
        <taxon>Metazoa</taxon>
        <taxon>Ecdysozoa</taxon>
        <taxon>Arthropoda</taxon>
        <taxon>Hexapoda</taxon>
        <taxon>Insecta</taxon>
        <taxon>Pterygota</taxon>
        <taxon>Neoptera</taxon>
        <taxon>Paraneoptera</taxon>
        <taxon>Hemiptera</taxon>
        <taxon>Sternorrhyncha</taxon>
        <taxon>Psylloidea</taxon>
        <taxon>Psyllidae</taxon>
        <taxon>Psyllinae</taxon>
        <taxon>Cacopsylla</taxon>
    </lineage>
</organism>
<evidence type="ECO:0000256" key="1">
    <source>
        <dbReference type="ARBA" id="ARBA00004123"/>
    </source>
</evidence>
<feature type="coiled-coil region" evidence="9">
    <location>
        <begin position="51"/>
        <end position="85"/>
    </location>
</feature>
<dbReference type="Pfam" id="PF13912">
    <property type="entry name" value="zf-C2H2_6"/>
    <property type="match status" value="1"/>
</dbReference>
<feature type="domain" description="C2H2-type" evidence="10">
    <location>
        <begin position="363"/>
        <end position="391"/>
    </location>
</feature>
<evidence type="ECO:0000259" key="10">
    <source>
        <dbReference type="PROSITE" id="PS50157"/>
    </source>
</evidence>
<evidence type="ECO:0000256" key="5">
    <source>
        <dbReference type="ARBA" id="ARBA00023015"/>
    </source>
</evidence>
<dbReference type="InterPro" id="IPR013087">
    <property type="entry name" value="Znf_C2H2_type"/>
</dbReference>
<evidence type="ECO:0000256" key="7">
    <source>
        <dbReference type="ARBA" id="ARBA00023242"/>
    </source>
</evidence>
<protein>
    <submittedName>
        <fullName evidence="11">Zinc finger and SCAN domain-containing protein 2</fullName>
    </submittedName>
</protein>
<dbReference type="GO" id="GO:0001227">
    <property type="term" value="F:DNA-binding transcription repressor activity, RNA polymerase II-specific"/>
    <property type="evidence" value="ECO:0007669"/>
    <property type="project" value="TreeGrafter"/>
</dbReference>
<dbReference type="InterPro" id="IPR036236">
    <property type="entry name" value="Znf_C2H2_sf"/>
</dbReference>
<evidence type="ECO:0000256" key="4">
    <source>
        <dbReference type="ARBA" id="ARBA00022833"/>
    </source>
</evidence>
<feature type="domain" description="C2H2-type" evidence="10">
    <location>
        <begin position="302"/>
        <end position="330"/>
    </location>
</feature>
<dbReference type="Pfam" id="PF00096">
    <property type="entry name" value="zf-C2H2"/>
    <property type="match status" value="8"/>
</dbReference>
<dbReference type="GO" id="GO:0008270">
    <property type="term" value="F:zinc ion binding"/>
    <property type="evidence" value="ECO:0007669"/>
    <property type="project" value="UniProtKB-KW"/>
</dbReference>
<keyword evidence="2" id="KW-0479">Metal-binding</keyword>
<keyword evidence="7" id="KW-0539">Nucleus</keyword>
<dbReference type="SMART" id="SM00355">
    <property type="entry name" value="ZnF_C2H2"/>
    <property type="match status" value="11"/>
</dbReference>
<evidence type="ECO:0000256" key="2">
    <source>
        <dbReference type="ARBA" id="ARBA00022723"/>
    </source>
</evidence>
<feature type="domain" description="C2H2-type" evidence="10">
    <location>
        <begin position="275"/>
        <end position="302"/>
    </location>
</feature>
<keyword evidence="8" id="KW-0863">Zinc-finger</keyword>
<accession>A0A8D8QVE8</accession>
<feature type="domain" description="C2H2-type" evidence="10">
    <location>
        <begin position="189"/>
        <end position="212"/>
    </location>
</feature>
<feature type="domain" description="C2H2-type" evidence="10">
    <location>
        <begin position="391"/>
        <end position="413"/>
    </location>
</feature>
<feature type="domain" description="C2H2-type" evidence="10">
    <location>
        <begin position="162"/>
        <end position="190"/>
    </location>
</feature>
<dbReference type="AlphaFoldDB" id="A0A8D8QVE8"/>
<evidence type="ECO:0000256" key="8">
    <source>
        <dbReference type="PROSITE-ProRule" id="PRU00042"/>
    </source>
</evidence>
<sequence>MIIKLPRDQLEIIEIPKVDHEEVFDETLDSDLIKLEEESSNNISENYHNQLIDFEELKSTTRDDAEEMEDEKPRTIESVEQLEIKNPNLVADFKIEDEDPQDNAGLIEYNHGNYGSDAENKFEDDWTDFKTRTDVPRDDLEIQHDTGKENTIQNTFVTKREHQCTLCETSFSYKPSLVRHMNVVHFNKFQCSMCKQSLSSSPHLRNHMLKDHNHLLLFCPLCQEEFTTTEDMNTHMSHVHAQTAHVCHKCRRVYTSREHLYTHLKACKRRKLTEVKCESCWKVFTSKITMERHLEVHMGVRYNCKQCEKIFSNERSLFRHKLISHSGNVYKCNACNKKFADDTGLIRHNRTVHRTATKKPVKYSCDRCGKSYVDKKSLREHLNSVHYGLNYTCALCDKTFNTKTPFQNHQRKHKLYQFNCHHCEKIFVDQKSLDKHLRIESILNSSFSPKRSTKKKKASYTCVDCGLSFTKKLKLKCHIQGYHMLRVDLGKYLYSI</sequence>
<name>A0A8D8QVE8_9HEMI</name>